<reference evidence="4 5" key="1">
    <citation type="submission" date="2018-07" db="EMBL/GenBank/DDBJ databases">
        <title>Modular assembly of carbohydrate-degrading microbial communities in the ocean.</title>
        <authorList>
            <person name="Enke T.N."/>
            <person name="Datta M.S."/>
            <person name="Schwartzman J.A."/>
            <person name="Cermak N."/>
            <person name="Schmitz D.A."/>
            <person name="Barrere J."/>
            <person name="Cordero O.X."/>
        </authorList>
    </citation>
    <scope>NUCLEOTIDE SEQUENCE [LARGE SCALE GENOMIC DNA]</scope>
    <source>
        <strain evidence="4 5">C3M10</strain>
    </source>
</reference>
<accession>A0A366XFL0</accession>
<proteinExistence type="predicted"/>
<comment type="caution">
    <text evidence="4">The sequence shown here is derived from an EMBL/GenBank/DDBJ whole genome shotgun (WGS) entry which is preliminary data.</text>
</comment>
<dbReference type="GO" id="GO:0008483">
    <property type="term" value="F:transaminase activity"/>
    <property type="evidence" value="ECO:0007669"/>
    <property type="project" value="UniProtKB-KW"/>
</dbReference>
<dbReference type="EMBL" id="QOCE01000003">
    <property type="protein sequence ID" value="RBW62210.1"/>
    <property type="molecule type" value="Genomic_DNA"/>
</dbReference>
<dbReference type="InterPro" id="IPR015422">
    <property type="entry name" value="PyrdxlP-dep_Trfase_small"/>
</dbReference>
<gene>
    <name evidence="4" type="ORF">DS909_00975</name>
</gene>
<dbReference type="InterPro" id="IPR004839">
    <property type="entry name" value="Aminotransferase_I/II_large"/>
</dbReference>
<comment type="cofactor">
    <cofactor evidence="1">
        <name>pyridoxal 5'-phosphate</name>
        <dbReference type="ChEBI" id="CHEBI:597326"/>
    </cofactor>
</comment>
<dbReference type="SUPFAM" id="SSF53383">
    <property type="entry name" value="PLP-dependent transferases"/>
    <property type="match status" value="1"/>
</dbReference>
<dbReference type="Proteomes" id="UP000252706">
    <property type="component" value="Unassembled WGS sequence"/>
</dbReference>
<dbReference type="Pfam" id="PF00155">
    <property type="entry name" value="Aminotran_1_2"/>
    <property type="match status" value="1"/>
</dbReference>
<keyword evidence="4" id="KW-0032">Aminotransferase</keyword>
<sequence length="429" mass="46670">MQVVDDYLHSVVAADLDPDEFVVREKQGNTVVMECKRTGRVHRVLNFCDNDILGFAQDRAVKDAAIQAIEDFGTSNSGCMALCGRSTPHEELEREIANFKGVPHTHLFLNAWMALQAFMDGFCHLAIPVPGFSNTRPVLVMTDILNHGCITTAVVNAGSRSGKLLTNSPEVRVKSYKHCDMDHLRKKLKRLARPEDRVLLLTDSVFSMDGTIVPLPELVDVLADYPGSTLVLDEAHASGAIGPRGGGIFDYHRMTPGMLMAKGVNPVILTTFSKFAGSAGAAISSYSKGLERLLNACPTSIGTISLPPSAAASAAEAIRQLRGRPELVARLMQNASYARENLKQAGFEVLGETNVLPMILPAGVPPKHVARYLIEEHGIWVSPVWYIARPRLRAVVSAQHTNAEISKLVDALDQMRSVFYPHSAAVNAV</sequence>
<dbReference type="GO" id="GO:0030170">
    <property type="term" value="F:pyridoxal phosphate binding"/>
    <property type="evidence" value="ECO:0007669"/>
    <property type="project" value="InterPro"/>
</dbReference>
<organism evidence="4 5">
    <name type="scientific">Phaeobacter gallaeciensis</name>
    <dbReference type="NCBI Taxonomy" id="60890"/>
    <lineage>
        <taxon>Bacteria</taxon>
        <taxon>Pseudomonadati</taxon>
        <taxon>Pseudomonadota</taxon>
        <taxon>Alphaproteobacteria</taxon>
        <taxon>Rhodobacterales</taxon>
        <taxon>Roseobacteraceae</taxon>
        <taxon>Phaeobacter</taxon>
    </lineage>
</organism>
<dbReference type="Gene3D" id="3.90.1150.10">
    <property type="entry name" value="Aspartate Aminotransferase, domain 1"/>
    <property type="match status" value="1"/>
</dbReference>
<dbReference type="AlphaFoldDB" id="A0A366XFL0"/>
<dbReference type="RefSeq" id="WP_113821572.1">
    <property type="nucleotide sequence ID" value="NZ_QOCE01000003.1"/>
</dbReference>
<evidence type="ECO:0000313" key="4">
    <source>
        <dbReference type="EMBL" id="RBW62210.1"/>
    </source>
</evidence>
<protein>
    <submittedName>
        <fullName evidence="4">Pyridoxal phosphate-dependent aminotransferase family protein</fullName>
    </submittedName>
</protein>
<evidence type="ECO:0000313" key="5">
    <source>
        <dbReference type="Proteomes" id="UP000252706"/>
    </source>
</evidence>
<dbReference type="OrthoDB" id="9807157at2"/>
<dbReference type="InterPro" id="IPR015424">
    <property type="entry name" value="PyrdxlP-dep_Trfase"/>
</dbReference>
<dbReference type="PANTHER" id="PTHR13693">
    <property type="entry name" value="CLASS II AMINOTRANSFERASE/8-AMINO-7-OXONONANOATE SYNTHASE"/>
    <property type="match status" value="1"/>
</dbReference>
<dbReference type="InterPro" id="IPR015421">
    <property type="entry name" value="PyrdxlP-dep_Trfase_major"/>
</dbReference>
<evidence type="ECO:0000259" key="3">
    <source>
        <dbReference type="Pfam" id="PF00155"/>
    </source>
</evidence>
<feature type="domain" description="Aminotransferase class I/classII large" evidence="3">
    <location>
        <begin position="44"/>
        <end position="412"/>
    </location>
</feature>
<dbReference type="Gene3D" id="3.40.640.10">
    <property type="entry name" value="Type I PLP-dependent aspartate aminotransferase-like (Major domain)"/>
    <property type="match status" value="1"/>
</dbReference>
<evidence type="ECO:0000256" key="2">
    <source>
        <dbReference type="ARBA" id="ARBA00022679"/>
    </source>
</evidence>
<dbReference type="InterPro" id="IPR050087">
    <property type="entry name" value="AON_synthase_class-II"/>
</dbReference>
<keyword evidence="2 4" id="KW-0808">Transferase</keyword>
<evidence type="ECO:0000256" key="1">
    <source>
        <dbReference type="ARBA" id="ARBA00001933"/>
    </source>
</evidence>
<name>A0A366XFL0_9RHOB</name>